<gene>
    <name evidence="1" type="ORF">Vsou_12790</name>
</gene>
<dbReference type="Proteomes" id="UP001060771">
    <property type="component" value="Chromosome"/>
</dbReference>
<sequence>MHYGGLNVNALFNADVLEGAYQLLNYDDEDESALMQDFGLRYGDRYLEIYNDAQEFINSLGEDADARVRKFYELLADHAMSRVRGFGNAVYALAKYLGLGGDETVLSIQFRLMGFGDHVVTELIRAGMLMHRSRDVLFVPEYLIPRLLEVSGDVITPNVRDALSGLGSVELAIVESAAFGSKPINWLFRAIYGTDFRELLPSIRIDNLLDGSTGELIINPAIDIRELRTALHEMKDYNARTMRRTISPHGQYTYSRIARCGVVYTVFGEGGRELIMLYPWIVPSRRILDYHSRENRVIVIMREPSDEFTDIMNKHADELPPRTSFIFINGNEALVYKPQALDRAFDLFLDFLYRSNLRVTYLN</sequence>
<proteinExistence type="predicted"/>
<reference evidence="2" key="1">
    <citation type="submission" date="2022-09" db="EMBL/GenBank/DDBJ databases">
        <title>Complete genome sequence of Vulcanisaeta souniana.</title>
        <authorList>
            <person name="Kato S."/>
            <person name="Itoh T."/>
            <person name="Ohkuma M."/>
        </authorList>
    </citation>
    <scope>NUCLEOTIDE SEQUENCE [LARGE SCALE GENOMIC DNA]</scope>
    <source>
        <strain evidence="2">JCM 11219</strain>
    </source>
</reference>
<keyword evidence="2" id="KW-1185">Reference proteome</keyword>
<name>A0ABM8BMG9_9CREN</name>
<organism evidence="1 2">
    <name type="scientific">Vulcanisaeta souniana JCM 11219</name>
    <dbReference type="NCBI Taxonomy" id="1293586"/>
    <lineage>
        <taxon>Archaea</taxon>
        <taxon>Thermoproteota</taxon>
        <taxon>Thermoprotei</taxon>
        <taxon>Thermoproteales</taxon>
        <taxon>Thermoproteaceae</taxon>
        <taxon>Vulcanisaeta</taxon>
    </lineage>
</organism>
<evidence type="ECO:0000313" key="2">
    <source>
        <dbReference type="Proteomes" id="UP001060771"/>
    </source>
</evidence>
<accession>A0ABM8BMG9</accession>
<dbReference type="EMBL" id="AP026830">
    <property type="protein sequence ID" value="BDR92186.1"/>
    <property type="molecule type" value="Genomic_DNA"/>
</dbReference>
<evidence type="ECO:0000313" key="1">
    <source>
        <dbReference type="EMBL" id="BDR92186.1"/>
    </source>
</evidence>
<protein>
    <submittedName>
        <fullName evidence="1">Uncharacterized protein</fullName>
    </submittedName>
</protein>